<dbReference type="GO" id="GO:0005524">
    <property type="term" value="F:ATP binding"/>
    <property type="evidence" value="ECO:0007669"/>
    <property type="project" value="InterPro"/>
</dbReference>
<dbReference type="PANTHER" id="PTHR46487:SF1">
    <property type="entry name" value="DNA REPAIR PROTEIN XRCC3"/>
    <property type="match status" value="1"/>
</dbReference>
<dbReference type="EnsemblMetazoa" id="XM_022791189">
    <property type="protein sequence ID" value="XP_022646924"/>
    <property type="gene ID" value="LOC111244274"/>
</dbReference>
<sequence length="307" mass="34086">MSSSTKLIRGENDLVLTEAELALRGTEKKLAYTLSPSEIQDGAALTLEKVARIELLQRSKQIVDNMNARGLPEPRNIFTAFQIADLLGGNGFQTGRGVIEITGEASSGKTQLLLDIALSCPHRAAYVVTEGRFPGNRLCQLASNKQRWPNASMDKILISRVADLDQLMKTLDKDLPRLLTTGTIDAILIDSITWPFRVEEGCKERTKSIQDVVRKLHRFSKKYNVLIVCANQVAADLASGVLRPCLGTSWSKGVSGRLMLSIKDRELGLRNLRVDWCESYFQWCVGKDREFQIRPEGLVALNGDDPT</sequence>
<dbReference type="GO" id="GO:0090656">
    <property type="term" value="P:t-circle formation"/>
    <property type="evidence" value="ECO:0007669"/>
    <property type="project" value="TreeGrafter"/>
</dbReference>
<dbReference type="SUPFAM" id="SSF52540">
    <property type="entry name" value="P-loop containing nucleoside triphosphate hydrolases"/>
    <property type="match status" value="1"/>
</dbReference>
<dbReference type="EnsemblMetazoa" id="XM_022791188">
    <property type="protein sequence ID" value="XP_022646923"/>
    <property type="gene ID" value="LOC111244274"/>
</dbReference>
<dbReference type="InterPro" id="IPR020588">
    <property type="entry name" value="RecA_ATP-bd"/>
</dbReference>
<dbReference type="EnsemblMetazoa" id="XM_022791193">
    <property type="protein sequence ID" value="XP_022646928"/>
    <property type="gene ID" value="LOC111244274"/>
</dbReference>
<reference evidence="2" key="1">
    <citation type="submission" date="2021-01" db="UniProtKB">
        <authorList>
            <consortium name="EnsemblMetazoa"/>
        </authorList>
    </citation>
    <scope>IDENTIFICATION</scope>
</reference>
<dbReference type="RefSeq" id="XP_022646928.1">
    <property type="nucleotide sequence ID" value="XM_022791193.1"/>
</dbReference>
<dbReference type="PANTHER" id="PTHR46487">
    <property type="entry name" value="DNA REPAIR PROTEIN XRCC3"/>
    <property type="match status" value="1"/>
</dbReference>
<dbReference type="EnsemblMetazoa" id="XM_022791192">
    <property type="protein sequence ID" value="XP_022646927"/>
    <property type="gene ID" value="LOC111244274"/>
</dbReference>
<dbReference type="KEGG" id="vde:111244274"/>
<feature type="domain" description="RecA family profile 1" evidence="1">
    <location>
        <begin position="72"/>
        <end position="233"/>
    </location>
</feature>
<dbReference type="OrthoDB" id="1861185at2759"/>
<dbReference type="RefSeq" id="XP_022646923.1">
    <property type="nucleotide sequence ID" value="XM_022791188.1"/>
</dbReference>
<dbReference type="InterPro" id="IPR013632">
    <property type="entry name" value="Rad51_C"/>
</dbReference>
<dbReference type="GO" id="GO:0005657">
    <property type="term" value="C:replication fork"/>
    <property type="evidence" value="ECO:0007669"/>
    <property type="project" value="TreeGrafter"/>
</dbReference>
<dbReference type="EnsemblMetazoa" id="XM_022791190">
    <property type="protein sequence ID" value="XP_022646925"/>
    <property type="gene ID" value="LOC111244274"/>
</dbReference>
<accession>A0A7M7J4Y1</accession>
<dbReference type="RefSeq" id="XP_022646924.1">
    <property type="nucleotide sequence ID" value="XM_022791189.1"/>
</dbReference>
<dbReference type="EnsemblMetazoa" id="XM_022791191">
    <property type="protein sequence ID" value="XP_022646926"/>
    <property type="gene ID" value="LOC111244274"/>
</dbReference>
<organism evidence="2 3">
    <name type="scientific">Varroa destructor</name>
    <name type="common">Honeybee mite</name>
    <dbReference type="NCBI Taxonomy" id="109461"/>
    <lineage>
        <taxon>Eukaryota</taxon>
        <taxon>Metazoa</taxon>
        <taxon>Ecdysozoa</taxon>
        <taxon>Arthropoda</taxon>
        <taxon>Chelicerata</taxon>
        <taxon>Arachnida</taxon>
        <taxon>Acari</taxon>
        <taxon>Parasitiformes</taxon>
        <taxon>Mesostigmata</taxon>
        <taxon>Gamasina</taxon>
        <taxon>Dermanyssoidea</taxon>
        <taxon>Varroidae</taxon>
        <taxon>Varroa</taxon>
    </lineage>
</organism>
<dbReference type="InParanoid" id="A0A7M7J4Y1"/>
<dbReference type="AlphaFoldDB" id="A0A7M7J4Y1"/>
<name>A0A7M7J4Y1_VARDE</name>
<dbReference type="RefSeq" id="XP_022646927.1">
    <property type="nucleotide sequence ID" value="XM_022791192.1"/>
</dbReference>
<dbReference type="GO" id="GO:0140664">
    <property type="term" value="F:ATP-dependent DNA damage sensor activity"/>
    <property type="evidence" value="ECO:0007669"/>
    <property type="project" value="InterPro"/>
</dbReference>
<dbReference type="InterPro" id="IPR027417">
    <property type="entry name" value="P-loop_NTPase"/>
</dbReference>
<protein>
    <recommendedName>
        <fullName evidence="1">RecA family profile 1 domain-containing protein</fullName>
    </recommendedName>
</protein>
<dbReference type="RefSeq" id="XP_022646926.1">
    <property type="nucleotide sequence ID" value="XM_022791191.1"/>
</dbReference>
<dbReference type="FunCoup" id="A0A7M7J4Y1">
    <property type="interactions" value="712"/>
</dbReference>
<evidence type="ECO:0000313" key="2">
    <source>
        <dbReference type="EnsemblMetazoa" id="XP_022646924"/>
    </source>
</evidence>
<dbReference type="PROSITE" id="PS50162">
    <property type="entry name" value="RECA_2"/>
    <property type="match status" value="1"/>
</dbReference>
<dbReference type="Proteomes" id="UP000594260">
    <property type="component" value="Unplaced"/>
</dbReference>
<proteinExistence type="predicted"/>
<dbReference type="RefSeq" id="XP_022646925.1">
    <property type="nucleotide sequence ID" value="XM_022791190.1"/>
</dbReference>
<dbReference type="GO" id="GO:0071140">
    <property type="term" value="P:resolution of mitotic recombination intermediates"/>
    <property type="evidence" value="ECO:0007669"/>
    <property type="project" value="TreeGrafter"/>
</dbReference>
<dbReference type="Gene3D" id="3.40.50.300">
    <property type="entry name" value="P-loop containing nucleotide triphosphate hydrolases"/>
    <property type="match status" value="1"/>
</dbReference>
<evidence type="ECO:0000259" key="1">
    <source>
        <dbReference type="PROSITE" id="PS50162"/>
    </source>
</evidence>
<dbReference type="GO" id="GO:0000722">
    <property type="term" value="P:telomere maintenance via recombination"/>
    <property type="evidence" value="ECO:0007669"/>
    <property type="project" value="TreeGrafter"/>
</dbReference>
<dbReference type="Pfam" id="PF08423">
    <property type="entry name" value="Rad51"/>
    <property type="match status" value="1"/>
</dbReference>
<dbReference type="GO" id="GO:0000400">
    <property type="term" value="F:four-way junction DNA binding"/>
    <property type="evidence" value="ECO:0007669"/>
    <property type="project" value="TreeGrafter"/>
</dbReference>
<dbReference type="GO" id="GO:0045003">
    <property type="term" value="P:double-strand break repair via synthesis-dependent strand annealing"/>
    <property type="evidence" value="ECO:0007669"/>
    <property type="project" value="TreeGrafter"/>
</dbReference>
<evidence type="ECO:0000313" key="3">
    <source>
        <dbReference type="Proteomes" id="UP000594260"/>
    </source>
</evidence>
<keyword evidence="3" id="KW-1185">Reference proteome</keyword>
<dbReference type="GeneID" id="111244274"/>
<dbReference type="GO" id="GO:0033065">
    <property type="term" value="C:Rad51C-XRCC3 complex"/>
    <property type="evidence" value="ECO:0007669"/>
    <property type="project" value="TreeGrafter"/>
</dbReference>